<name>A0A3B1DIX3_9ZZZZ</name>
<evidence type="ECO:0000313" key="2">
    <source>
        <dbReference type="EMBL" id="VAX42379.1"/>
    </source>
</evidence>
<proteinExistence type="predicted"/>
<organism evidence="2">
    <name type="scientific">hydrothermal vent metagenome</name>
    <dbReference type="NCBI Taxonomy" id="652676"/>
    <lineage>
        <taxon>unclassified sequences</taxon>
        <taxon>metagenomes</taxon>
        <taxon>ecological metagenomes</taxon>
    </lineage>
</organism>
<evidence type="ECO:0000256" key="1">
    <source>
        <dbReference type="SAM" id="MobiDB-lite"/>
    </source>
</evidence>
<evidence type="ECO:0008006" key="3">
    <source>
        <dbReference type="Google" id="ProtNLM"/>
    </source>
</evidence>
<feature type="region of interest" description="Disordered" evidence="1">
    <location>
        <begin position="81"/>
        <end position="101"/>
    </location>
</feature>
<protein>
    <recommendedName>
        <fullName evidence="3">FmdB family transcriptional regulator</fullName>
    </recommendedName>
</protein>
<dbReference type="EMBL" id="UOGK01000682">
    <property type="protein sequence ID" value="VAX42379.1"/>
    <property type="molecule type" value="Genomic_DNA"/>
</dbReference>
<accession>A0A3B1DIX3</accession>
<sequence>MPTYVYEILDPQGHGTGECFEVVQPMADDPLTKHPETGQPVRRIPQAPNIAGKWSDIKSKGQLSNKNLDKLGFTKYEKRGDGYYEKTAGKGPDTIHNPDKT</sequence>
<dbReference type="AlphaFoldDB" id="A0A3B1DIX3"/>
<reference evidence="2" key="1">
    <citation type="submission" date="2018-06" db="EMBL/GenBank/DDBJ databases">
        <authorList>
            <person name="Zhirakovskaya E."/>
        </authorList>
    </citation>
    <scope>NUCLEOTIDE SEQUENCE</scope>
</reference>
<gene>
    <name evidence="2" type="ORF">MNBD_PLANCTO03-1024</name>
</gene>